<gene>
    <name evidence="2" type="ORF">KIH74_23105</name>
</gene>
<sequence>MNERPGQTGRRAAGPPPVAAPVPSRAPEHDPDGTNDGTDAADDMVIRPFLLTGGRTRPAQDGLRVETLIHARTRFASGALRFEHRQIVQLCREPTSLAEISAALRVPFGVARVLVSDLVADGSVVVTEREELSIQLIERIRDRVRAL</sequence>
<dbReference type="PANTHER" id="PTHR36221:SF1">
    <property type="entry name" value="DUF742 DOMAIN-CONTAINING PROTEIN"/>
    <property type="match status" value="1"/>
</dbReference>
<evidence type="ECO:0000313" key="2">
    <source>
        <dbReference type="EMBL" id="MBT0771849.1"/>
    </source>
</evidence>
<dbReference type="Pfam" id="PF05331">
    <property type="entry name" value="DUF742"/>
    <property type="match status" value="1"/>
</dbReference>
<organism evidence="2 3">
    <name type="scientific">Kineosporia corallincola</name>
    <dbReference type="NCBI Taxonomy" id="2835133"/>
    <lineage>
        <taxon>Bacteria</taxon>
        <taxon>Bacillati</taxon>
        <taxon>Actinomycetota</taxon>
        <taxon>Actinomycetes</taxon>
        <taxon>Kineosporiales</taxon>
        <taxon>Kineosporiaceae</taxon>
        <taxon>Kineosporia</taxon>
    </lineage>
</organism>
<dbReference type="EMBL" id="JAHBAY010000010">
    <property type="protein sequence ID" value="MBT0771849.1"/>
    <property type="molecule type" value="Genomic_DNA"/>
</dbReference>
<feature type="region of interest" description="Disordered" evidence="1">
    <location>
        <begin position="1"/>
        <end position="43"/>
    </location>
</feature>
<comment type="caution">
    <text evidence="2">The sequence shown here is derived from an EMBL/GenBank/DDBJ whole genome shotgun (WGS) entry which is preliminary data.</text>
</comment>
<name>A0ABS5TQF9_9ACTN</name>
<reference evidence="2 3" key="1">
    <citation type="submission" date="2021-05" db="EMBL/GenBank/DDBJ databases">
        <title>Kineosporia and Streptomyces sp. nov. two new marine actinobacteria isolated from Coral.</title>
        <authorList>
            <person name="Buangrab K."/>
            <person name="Sutthacheep M."/>
            <person name="Yeemin T."/>
            <person name="Harunari E."/>
            <person name="Igarashi Y."/>
            <person name="Kanchanasin P."/>
            <person name="Tanasupawat S."/>
            <person name="Phongsopitanun W."/>
        </authorList>
    </citation>
    <scope>NUCLEOTIDE SEQUENCE [LARGE SCALE GENOMIC DNA]</scope>
    <source>
        <strain evidence="2 3">J2-2</strain>
    </source>
</reference>
<dbReference type="PANTHER" id="PTHR36221">
    <property type="entry name" value="DUF742 DOMAIN-CONTAINING PROTEIN"/>
    <property type="match status" value="1"/>
</dbReference>
<dbReference type="InterPro" id="IPR007995">
    <property type="entry name" value="DUF742"/>
</dbReference>
<dbReference type="RefSeq" id="WP_214158218.1">
    <property type="nucleotide sequence ID" value="NZ_JAHBAY010000010.1"/>
</dbReference>
<evidence type="ECO:0000313" key="3">
    <source>
        <dbReference type="Proteomes" id="UP001197247"/>
    </source>
</evidence>
<evidence type="ECO:0000256" key="1">
    <source>
        <dbReference type="SAM" id="MobiDB-lite"/>
    </source>
</evidence>
<accession>A0ABS5TQF9</accession>
<protein>
    <submittedName>
        <fullName evidence="2">DUF742 domain-containing protein</fullName>
    </submittedName>
</protein>
<keyword evidence="3" id="KW-1185">Reference proteome</keyword>
<proteinExistence type="predicted"/>
<dbReference type="Proteomes" id="UP001197247">
    <property type="component" value="Unassembled WGS sequence"/>
</dbReference>